<reference evidence="4 5" key="1">
    <citation type="submission" date="2023-03" db="EMBL/GenBank/DDBJ databases">
        <title>Thalassotalea loyana LMG 22536T draft genome sequence.</title>
        <authorList>
            <person name="Sawabe T."/>
        </authorList>
    </citation>
    <scope>NUCLEOTIDE SEQUENCE [LARGE SCALE GENOMIC DNA]</scope>
    <source>
        <strain evidence="4 5">LMG 22536</strain>
    </source>
</reference>
<dbReference type="Proteomes" id="UP001157134">
    <property type="component" value="Unassembled WGS sequence"/>
</dbReference>
<evidence type="ECO:0000313" key="5">
    <source>
        <dbReference type="Proteomes" id="UP001157134"/>
    </source>
</evidence>
<evidence type="ECO:0000259" key="2">
    <source>
        <dbReference type="PROSITE" id="PS50106"/>
    </source>
</evidence>
<dbReference type="InterPro" id="IPR001478">
    <property type="entry name" value="PDZ"/>
</dbReference>
<feature type="domain" description="Peptidase A2" evidence="3">
    <location>
        <begin position="77"/>
        <end position="113"/>
    </location>
</feature>
<dbReference type="Pfam" id="PF17820">
    <property type="entry name" value="PDZ_6"/>
    <property type="match status" value="1"/>
</dbReference>
<dbReference type="InterPro" id="IPR036034">
    <property type="entry name" value="PDZ_sf"/>
</dbReference>
<dbReference type="SUPFAM" id="SSF50630">
    <property type="entry name" value="Acid proteases"/>
    <property type="match status" value="2"/>
</dbReference>
<gene>
    <name evidence="4" type="ORF">tloyanaT_17860</name>
</gene>
<evidence type="ECO:0008006" key="6">
    <source>
        <dbReference type="Google" id="ProtNLM"/>
    </source>
</evidence>
<protein>
    <recommendedName>
        <fullName evidence="6">PDZ domain-containing protein</fullName>
    </recommendedName>
</protein>
<dbReference type="SUPFAM" id="SSF50156">
    <property type="entry name" value="PDZ domain-like"/>
    <property type="match status" value="1"/>
</dbReference>
<sequence length="422" mass="46720">MNCVKQYVNKLMILGFGMLLSGCQVWQLASYQWNNANAVATWPTDGKGQGITREVIPFKQLNNHILVDVSVNESESLTFVVDTGAAATVITETDRTDKLMLSLDNPMTISGAGDDDDPVAYLVHNNRVQVGRFTIDNLSVVYAPTEALPFDSRKETYFDGVLGADFFNCCIVEINHDEQVIYFQPRTDEVIANYVQPNWQPLDMQVIGNTPFLHTQVTDSKANKPVKLLVDTGSTGTVTLFSTTGKFEVPEQHYASRSSGISGDSQNLVGILKGINFGDLQVHDFPSYFRVTGSNPQSGSDGVLGNQLLKRFNQVYDFQGQKLYLQQLKQADLPILADRSGLRVLPHAHGAIVKDVSPESYAERIELTVGDVITKINGKVVDVASHDELTGYFNEPNQKTLSLCWLQNQVEQCGELALYDRI</sequence>
<feature type="domain" description="PDZ" evidence="2">
    <location>
        <begin position="322"/>
        <end position="388"/>
    </location>
</feature>
<dbReference type="PROSITE" id="PS50106">
    <property type="entry name" value="PDZ"/>
    <property type="match status" value="1"/>
</dbReference>
<organism evidence="4 5">
    <name type="scientific">Thalassotalea loyana</name>
    <dbReference type="NCBI Taxonomy" id="280483"/>
    <lineage>
        <taxon>Bacteria</taxon>
        <taxon>Pseudomonadati</taxon>
        <taxon>Pseudomonadota</taxon>
        <taxon>Gammaproteobacteria</taxon>
        <taxon>Alteromonadales</taxon>
        <taxon>Colwelliaceae</taxon>
        <taxon>Thalassotalea</taxon>
    </lineage>
</organism>
<dbReference type="Gene3D" id="2.30.42.10">
    <property type="match status" value="1"/>
</dbReference>
<keyword evidence="1" id="KW-0378">Hydrolase</keyword>
<evidence type="ECO:0000313" key="4">
    <source>
        <dbReference type="EMBL" id="GLX85534.1"/>
    </source>
</evidence>
<dbReference type="EMBL" id="BSSV01000003">
    <property type="protein sequence ID" value="GLX85534.1"/>
    <property type="molecule type" value="Genomic_DNA"/>
</dbReference>
<evidence type="ECO:0000259" key="3">
    <source>
        <dbReference type="PROSITE" id="PS50175"/>
    </source>
</evidence>
<dbReference type="InterPro" id="IPR041489">
    <property type="entry name" value="PDZ_6"/>
</dbReference>
<proteinExistence type="predicted"/>
<dbReference type="Pfam" id="PF13650">
    <property type="entry name" value="Asp_protease_2"/>
    <property type="match status" value="2"/>
</dbReference>
<dbReference type="SMART" id="SM00228">
    <property type="entry name" value="PDZ"/>
    <property type="match status" value="1"/>
</dbReference>
<evidence type="ECO:0000256" key="1">
    <source>
        <dbReference type="ARBA" id="ARBA00022801"/>
    </source>
</evidence>
<dbReference type="InterPro" id="IPR034122">
    <property type="entry name" value="Retropepsin-like_bacterial"/>
</dbReference>
<accession>A0ABQ6HDL9</accession>
<name>A0ABQ6HDL9_9GAMM</name>
<dbReference type="RefSeq" id="WP_284297731.1">
    <property type="nucleotide sequence ID" value="NZ_BSSV01000003.1"/>
</dbReference>
<dbReference type="Gene3D" id="2.40.70.10">
    <property type="entry name" value="Acid Proteases"/>
    <property type="match status" value="2"/>
</dbReference>
<dbReference type="InterPro" id="IPR001995">
    <property type="entry name" value="Peptidase_A2_cat"/>
</dbReference>
<dbReference type="CDD" id="cd05483">
    <property type="entry name" value="retropepsin_like_bacteria"/>
    <property type="match status" value="1"/>
</dbReference>
<comment type="caution">
    <text evidence="4">The sequence shown here is derived from an EMBL/GenBank/DDBJ whole genome shotgun (WGS) entry which is preliminary data.</text>
</comment>
<dbReference type="PROSITE" id="PS51257">
    <property type="entry name" value="PROKAR_LIPOPROTEIN"/>
    <property type="match status" value="1"/>
</dbReference>
<keyword evidence="5" id="KW-1185">Reference proteome</keyword>
<dbReference type="InterPro" id="IPR021109">
    <property type="entry name" value="Peptidase_aspartic_dom_sf"/>
</dbReference>
<dbReference type="PROSITE" id="PS50175">
    <property type="entry name" value="ASP_PROT_RETROV"/>
    <property type="match status" value="1"/>
</dbReference>